<name>A0A9D4V7H3_ADICA</name>
<dbReference type="AlphaFoldDB" id="A0A9D4V7H3"/>
<organism evidence="1 2">
    <name type="scientific">Adiantum capillus-veneris</name>
    <name type="common">Maidenhair fern</name>
    <dbReference type="NCBI Taxonomy" id="13818"/>
    <lineage>
        <taxon>Eukaryota</taxon>
        <taxon>Viridiplantae</taxon>
        <taxon>Streptophyta</taxon>
        <taxon>Embryophyta</taxon>
        <taxon>Tracheophyta</taxon>
        <taxon>Polypodiopsida</taxon>
        <taxon>Polypodiidae</taxon>
        <taxon>Polypodiales</taxon>
        <taxon>Pteridineae</taxon>
        <taxon>Pteridaceae</taxon>
        <taxon>Vittarioideae</taxon>
        <taxon>Adiantum</taxon>
    </lineage>
</organism>
<reference evidence="1" key="1">
    <citation type="submission" date="2021-01" db="EMBL/GenBank/DDBJ databases">
        <title>Adiantum capillus-veneris genome.</title>
        <authorList>
            <person name="Fang Y."/>
            <person name="Liao Q."/>
        </authorList>
    </citation>
    <scope>NUCLEOTIDE SEQUENCE</scope>
    <source>
        <strain evidence="1">H3</strain>
        <tissue evidence="1">Leaf</tissue>
    </source>
</reference>
<sequence>MSRSKGGFTETDLIHEKVSDISKLPSSSAYGINSTDLRFKSSVNGTITVTRSVKSNANGIVSDGCGDNAKALDSKTNEQWICIENLEYGESSQRSISQASTSSAVSDGTQSSANISAAVNKPHKGNDLRWEAIQAGGISTH</sequence>
<protein>
    <submittedName>
        <fullName evidence="1">Uncharacterized protein</fullName>
    </submittedName>
</protein>
<dbReference type="Proteomes" id="UP000886520">
    <property type="component" value="Chromosome 4"/>
</dbReference>
<keyword evidence="2" id="KW-1185">Reference proteome</keyword>
<dbReference type="EMBL" id="JABFUD020000004">
    <property type="protein sequence ID" value="KAI5080912.1"/>
    <property type="molecule type" value="Genomic_DNA"/>
</dbReference>
<evidence type="ECO:0000313" key="2">
    <source>
        <dbReference type="Proteomes" id="UP000886520"/>
    </source>
</evidence>
<comment type="caution">
    <text evidence="1">The sequence shown here is derived from an EMBL/GenBank/DDBJ whole genome shotgun (WGS) entry which is preliminary data.</text>
</comment>
<evidence type="ECO:0000313" key="1">
    <source>
        <dbReference type="EMBL" id="KAI5080912.1"/>
    </source>
</evidence>
<proteinExistence type="predicted"/>
<accession>A0A9D4V7H3</accession>
<gene>
    <name evidence="1" type="ORF">GOP47_0004095</name>
</gene>